<dbReference type="EMBL" id="LGRX02019840">
    <property type="protein sequence ID" value="KAK3258083.1"/>
    <property type="molecule type" value="Genomic_DNA"/>
</dbReference>
<name>A0AAE0FE86_9CHLO</name>
<organism evidence="2 3">
    <name type="scientific">Cymbomonas tetramitiformis</name>
    <dbReference type="NCBI Taxonomy" id="36881"/>
    <lineage>
        <taxon>Eukaryota</taxon>
        <taxon>Viridiplantae</taxon>
        <taxon>Chlorophyta</taxon>
        <taxon>Pyramimonadophyceae</taxon>
        <taxon>Pyramimonadales</taxon>
        <taxon>Pyramimonadaceae</taxon>
        <taxon>Cymbomonas</taxon>
    </lineage>
</organism>
<feature type="region of interest" description="Disordered" evidence="1">
    <location>
        <begin position="193"/>
        <end position="230"/>
    </location>
</feature>
<feature type="compositionally biased region" description="Basic and acidic residues" evidence="1">
    <location>
        <begin position="193"/>
        <end position="203"/>
    </location>
</feature>
<dbReference type="Proteomes" id="UP001190700">
    <property type="component" value="Unassembled WGS sequence"/>
</dbReference>
<feature type="region of interest" description="Disordered" evidence="1">
    <location>
        <begin position="408"/>
        <end position="427"/>
    </location>
</feature>
<feature type="compositionally biased region" description="Acidic residues" evidence="1">
    <location>
        <begin position="345"/>
        <end position="368"/>
    </location>
</feature>
<gene>
    <name evidence="2" type="ORF">CYMTET_32858</name>
</gene>
<feature type="region of interest" description="Disordered" evidence="1">
    <location>
        <begin position="130"/>
        <end position="176"/>
    </location>
</feature>
<proteinExistence type="predicted"/>
<sequence>MQLPPKARIPSGGPGDQGQMRWREAEDQRDLALEHALLGRNRLLKDAGKDLSLGRTDAKARTMLKPAADTPVLSLEEARKIQASRKFTHPAKFSLQQEGMAGDRRESEGTRGVLTKAQILNLTQFSGKSEAPLSAWSSEKSGLGTNTPESMLPSRESSQKSGLGMNTPEMMLPAGGSASKQLFFGMRTNDRALPSRESAEKSRPGLSTPESMLPAREAASKQSGLGLNTAEHSPSVLPAIDVMFGAPTSAFITAQTLGSPKPWSFAPPNEQARRPQYVYHSPDTPNRAATRKPISISGQQTFMGRPNSRQSLCPEQLTHTLEANSHALLGSGGKEESQERMIAEDASDSEFDSEDDSDHDEYQLDEELPMMRHAERDLMKSELRPANASGSASGSRWKAFRALSLGQNALRKGASTPEGADTPEPEDLQSVDRFQLMYTPPPYAKTKRPQLESNMASPSLHMPSPYSRSKSPQLDFGSAKIMAMWNDKSYLTSLLRSDEYPWDRMVSVHRIEAPRPDKLLVPGHAQLWDNNQSELRFKYRERLDALSAVEGGPMNNCRRQVSVPSGKVQYGLMPKKCLSPDPQLYKQKSSSRH</sequence>
<reference evidence="2 3" key="1">
    <citation type="journal article" date="2015" name="Genome Biol. Evol.">
        <title>Comparative Genomics of a Bacterivorous Green Alga Reveals Evolutionary Causalities and Consequences of Phago-Mixotrophic Mode of Nutrition.</title>
        <authorList>
            <person name="Burns J.A."/>
            <person name="Paasch A."/>
            <person name="Narechania A."/>
            <person name="Kim E."/>
        </authorList>
    </citation>
    <scope>NUCLEOTIDE SEQUENCE [LARGE SCALE GENOMIC DNA]</scope>
    <source>
        <strain evidence="2 3">PLY_AMNH</strain>
    </source>
</reference>
<comment type="caution">
    <text evidence="2">The sequence shown here is derived from an EMBL/GenBank/DDBJ whole genome shotgun (WGS) entry which is preliminary data.</text>
</comment>
<evidence type="ECO:0000256" key="1">
    <source>
        <dbReference type="SAM" id="MobiDB-lite"/>
    </source>
</evidence>
<feature type="compositionally biased region" description="Polar residues" evidence="1">
    <location>
        <begin position="135"/>
        <end position="161"/>
    </location>
</feature>
<feature type="region of interest" description="Disordered" evidence="1">
    <location>
        <begin position="330"/>
        <end position="370"/>
    </location>
</feature>
<keyword evidence="3" id="KW-1185">Reference proteome</keyword>
<feature type="compositionally biased region" description="Basic and acidic residues" evidence="1">
    <location>
        <begin position="333"/>
        <end position="343"/>
    </location>
</feature>
<feature type="region of interest" description="Disordered" evidence="1">
    <location>
        <begin position="441"/>
        <end position="471"/>
    </location>
</feature>
<protein>
    <submittedName>
        <fullName evidence="2">Uncharacterized protein</fullName>
    </submittedName>
</protein>
<feature type="compositionally biased region" description="Polar residues" evidence="1">
    <location>
        <begin position="220"/>
        <end position="230"/>
    </location>
</feature>
<evidence type="ECO:0000313" key="2">
    <source>
        <dbReference type="EMBL" id="KAK3258083.1"/>
    </source>
</evidence>
<feature type="region of interest" description="Disordered" evidence="1">
    <location>
        <begin position="1"/>
        <end position="25"/>
    </location>
</feature>
<dbReference type="AlphaFoldDB" id="A0AAE0FE86"/>
<accession>A0AAE0FE86</accession>
<evidence type="ECO:0000313" key="3">
    <source>
        <dbReference type="Proteomes" id="UP001190700"/>
    </source>
</evidence>